<feature type="region of interest" description="Disordered" evidence="9">
    <location>
        <begin position="462"/>
        <end position="526"/>
    </location>
</feature>
<feature type="compositionally biased region" description="Low complexity" evidence="9">
    <location>
        <begin position="510"/>
        <end position="526"/>
    </location>
</feature>
<keyword evidence="6" id="KW-0378">Hydrolase</keyword>
<feature type="domain" description="BHLH" evidence="12">
    <location>
        <begin position="520"/>
        <end position="572"/>
    </location>
</feature>
<dbReference type="Gene3D" id="3.80.10.10">
    <property type="entry name" value="Ribonuclease Inhibitor"/>
    <property type="match status" value="1"/>
</dbReference>
<sequence>MFTGLLFNLSFLLLFVQVGRLENAIGWYHSHPGYGCWLSGIDVSTQMLNQQFQEPFVAVVIDPTRTISAGKVNLGAFRTYPKGYKPPDEGPSEYQTIPLNKIEDFGVHCKQYYALEVSYFKSSLDRKLLELLWNKYWVNTLSSSSLLTNADYTTGQVFDLSEKLEQSEAQLGRGSFMLGLETHDKKSEDKLAKATRDRYLGGNYITVVEGLDKTGDIRELHIESQHLPLGEKLLFDPASLRSLAKSLSVLNISNNNIDELEELAVLENLSYLKAVDNRLQHMKDLKVVLNKWKKLRRMDLTGNPICQKPKYRDRIVVQSQTLESLDGKEIKEMERQFLMNWKASKTARKKSGERMTDEHAANVQLFDSETPHPTLPFHHSHSVKETPNFLILSQKHKIERKPLPRIQERKNQIKAQGCVIMWLLKLLEMPLPKLRPRISSDVDVKFLKQKILLQRAPKEMRLLGPSLPGKSPMDCGHLAESSEEISSPGADPDSLLPPAAGGNSCPPLVGGQRAGAPPGRPAAANAARERSRVQTLRHAFLELQKTLPSVPPDTKLSKLDVLLLATTYIAHLTRSLQDEEESPGEGLGTLRGDGYLHPVKVGELSSSHRLLSAKKYVGLR</sequence>
<dbReference type="InterPro" id="IPR000555">
    <property type="entry name" value="JAMM/MPN+_dom"/>
</dbReference>
<keyword evidence="5" id="KW-0736">Signalosome</keyword>
<dbReference type="SMART" id="SM00353">
    <property type="entry name" value="HLH"/>
    <property type="match status" value="1"/>
</dbReference>
<dbReference type="PANTHER" id="PTHR10410">
    <property type="entry name" value="EUKARYOTIC TRANSLATION INITIATION FACTOR 3 -RELATED"/>
    <property type="match status" value="1"/>
</dbReference>
<dbReference type="PROSITE" id="PS50888">
    <property type="entry name" value="BHLH"/>
    <property type="match status" value="1"/>
</dbReference>
<evidence type="ECO:0000256" key="6">
    <source>
        <dbReference type="ARBA" id="ARBA00022801"/>
    </source>
</evidence>
<feature type="domain" description="MPN" evidence="11">
    <location>
        <begin position="1"/>
        <end position="83"/>
    </location>
</feature>
<evidence type="ECO:0000256" key="8">
    <source>
        <dbReference type="ARBA" id="ARBA00023049"/>
    </source>
</evidence>
<keyword evidence="4" id="KW-0479">Metal-binding</keyword>
<evidence type="ECO:0000256" key="10">
    <source>
        <dbReference type="SAM" id="SignalP"/>
    </source>
</evidence>
<dbReference type="CDD" id="cd08069">
    <property type="entry name" value="MPN_RPN11_CSN5"/>
    <property type="match status" value="1"/>
</dbReference>
<keyword evidence="14" id="KW-1185">Reference proteome</keyword>
<dbReference type="CDD" id="cd21340">
    <property type="entry name" value="PPP1R42"/>
    <property type="match status" value="1"/>
</dbReference>
<dbReference type="InterPro" id="IPR050242">
    <property type="entry name" value="JAMM_MPN+_peptidase_M67A"/>
</dbReference>
<dbReference type="InterPro" id="IPR040961">
    <property type="entry name" value="CSN5_C"/>
</dbReference>
<comment type="caution">
    <text evidence="13">The sequence shown here is derived from an EMBL/GenBank/DDBJ whole genome shotgun (WGS) entry which is preliminary data.</text>
</comment>
<dbReference type="SUPFAM" id="SSF47459">
    <property type="entry name" value="HLH, helix-loop-helix DNA-binding domain"/>
    <property type="match status" value="1"/>
</dbReference>
<reference evidence="13" key="1">
    <citation type="submission" date="2019-10" db="EMBL/GenBank/DDBJ databases">
        <authorList>
            <person name="Soares A.E.R."/>
            <person name="Aleixo A."/>
            <person name="Schneider P."/>
            <person name="Miyaki C.Y."/>
            <person name="Schneider M.P."/>
            <person name="Mello C."/>
            <person name="Vasconcelos A.T.R."/>
        </authorList>
    </citation>
    <scope>NUCLEOTIDE SEQUENCE</scope>
    <source>
        <tissue evidence="13">Muscle</tissue>
    </source>
</reference>
<dbReference type="Pfam" id="PF00010">
    <property type="entry name" value="HLH"/>
    <property type="match status" value="1"/>
</dbReference>
<evidence type="ECO:0000256" key="1">
    <source>
        <dbReference type="ARBA" id="ARBA00001968"/>
    </source>
</evidence>
<comment type="cofactor">
    <cofactor evidence="1">
        <name>a divalent metal cation</name>
        <dbReference type="ChEBI" id="CHEBI:60240"/>
    </cofactor>
</comment>
<dbReference type="CDD" id="cd19710">
    <property type="entry name" value="bHLH_TS_TCF24"/>
    <property type="match status" value="1"/>
</dbReference>
<dbReference type="InterPro" id="IPR037518">
    <property type="entry name" value="MPN"/>
</dbReference>
<evidence type="ECO:0000259" key="11">
    <source>
        <dbReference type="PROSITE" id="PS50249"/>
    </source>
</evidence>
<dbReference type="PROSITE" id="PS51450">
    <property type="entry name" value="LRR"/>
    <property type="match status" value="1"/>
</dbReference>
<evidence type="ECO:0000256" key="2">
    <source>
        <dbReference type="ARBA" id="ARBA00006008"/>
    </source>
</evidence>
<dbReference type="SMART" id="SM00232">
    <property type="entry name" value="JAB_MPN"/>
    <property type="match status" value="1"/>
</dbReference>
<keyword evidence="8" id="KW-0482">Metalloprotease</keyword>
<dbReference type="EMBL" id="WHWB01034270">
    <property type="protein sequence ID" value="KAJ7411974.1"/>
    <property type="molecule type" value="Genomic_DNA"/>
</dbReference>
<accession>A0ABQ9D4Y3</accession>
<organism evidence="13 14">
    <name type="scientific">Willisornis vidua</name>
    <name type="common">Xingu scale-backed antbird</name>
    <dbReference type="NCBI Taxonomy" id="1566151"/>
    <lineage>
        <taxon>Eukaryota</taxon>
        <taxon>Metazoa</taxon>
        <taxon>Chordata</taxon>
        <taxon>Craniata</taxon>
        <taxon>Vertebrata</taxon>
        <taxon>Euteleostomi</taxon>
        <taxon>Archelosauria</taxon>
        <taxon>Archosauria</taxon>
        <taxon>Dinosauria</taxon>
        <taxon>Saurischia</taxon>
        <taxon>Theropoda</taxon>
        <taxon>Coelurosauria</taxon>
        <taxon>Aves</taxon>
        <taxon>Neognathae</taxon>
        <taxon>Neoaves</taxon>
        <taxon>Telluraves</taxon>
        <taxon>Australaves</taxon>
        <taxon>Passeriformes</taxon>
        <taxon>Thamnophilidae</taxon>
        <taxon>Willisornis</taxon>
    </lineage>
</organism>
<dbReference type="InterPro" id="IPR032675">
    <property type="entry name" value="LRR_dom_sf"/>
</dbReference>
<dbReference type="InterPro" id="IPR011598">
    <property type="entry name" value="bHLH_dom"/>
</dbReference>
<keyword evidence="10" id="KW-0732">Signal</keyword>
<gene>
    <name evidence="13" type="ORF">WISP_99740</name>
</gene>
<protein>
    <submittedName>
        <fullName evidence="13">Uncharacterized protein</fullName>
    </submittedName>
</protein>
<dbReference type="Gene3D" id="4.10.280.10">
    <property type="entry name" value="Helix-loop-helix DNA-binding domain"/>
    <property type="match status" value="1"/>
</dbReference>
<dbReference type="PROSITE" id="PS50249">
    <property type="entry name" value="MPN"/>
    <property type="match status" value="1"/>
</dbReference>
<evidence type="ECO:0000256" key="5">
    <source>
        <dbReference type="ARBA" id="ARBA00022790"/>
    </source>
</evidence>
<evidence type="ECO:0000256" key="9">
    <source>
        <dbReference type="SAM" id="MobiDB-lite"/>
    </source>
</evidence>
<dbReference type="InterPro" id="IPR001611">
    <property type="entry name" value="Leu-rich_rpt"/>
</dbReference>
<evidence type="ECO:0000313" key="13">
    <source>
        <dbReference type="EMBL" id="KAJ7411974.1"/>
    </source>
</evidence>
<keyword evidence="3" id="KW-0645">Protease</keyword>
<dbReference type="Gene3D" id="3.40.140.10">
    <property type="entry name" value="Cytidine Deaminase, domain 2"/>
    <property type="match status" value="1"/>
</dbReference>
<evidence type="ECO:0000256" key="4">
    <source>
        <dbReference type="ARBA" id="ARBA00022723"/>
    </source>
</evidence>
<feature type="signal peptide" evidence="10">
    <location>
        <begin position="1"/>
        <end position="21"/>
    </location>
</feature>
<evidence type="ECO:0000256" key="7">
    <source>
        <dbReference type="ARBA" id="ARBA00022833"/>
    </source>
</evidence>
<dbReference type="Pfam" id="PF14580">
    <property type="entry name" value="LRR_9"/>
    <property type="match status" value="1"/>
</dbReference>
<evidence type="ECO:0000259" key="12">
    <source>
        <dbReference type="PROSITE" id="PS50888"/>
    </source>
</evidence>
<dbReference type="Proteomes" id="UP001145742">
    <property type="component" value="Unassembled WGS sequence"/>
</dbReference>
<dbReference type="SUPFAM" id="SSF102712">
    <property type="entry name" value="JAB1/MPN domain"/>
    <property type="match status" value="1"/>
</dbReference>
<comment type="similarity">
    <text evidence="2">Belongs to the peptidase M67A family. CSN5 subfamily.</text>
</comment>
<dbReference type="InterPro" id="IPR036638">
    <property type="entry name" value="HLH_DNA-bd_sf"/>
</dbReference>
<proteinExistence type="inferred from homology"/>
<feature type="chain" id="PRO_5045121022" evidence="10">
    <location>
        <begin position="22"/>
        <end position="620"/>
    </location>
</feature>
<dbReference type="Pfam" id="PF01398">
    <property type="entry name" value="JAB"/>
    <property type="match status" value="1"/>
</dbReference>
<dbReference type="Pfam" id="PF18323">
    <property type="entry name" value="CSN5_C"/>
    <property type="match status" value="1"/>
</dbReference>
<evidence type="ECO:0000313" key="14">
    <source>
        <dbReference type="Proteomes" id="UP001145742"/>
    </source>
</evidence>
<keyword evidence="7" id="KW-0862">Zinc</keyword>
<evidence type="ECO:0000256" key="3">
    <source>
        <dbReference type="ARBA" id="ARBA00022670"/>
    </source>
</evidence>
<dbReference type="SUPFAM" id="SSF52058">
    <property type="entry name" value="L domain-like"/>
    <property type="match status" value="1"/>
</dbReference>
<name>A0ABQ9D4Y3_9PASS</name>